<dbReference type="PANTHER" id="PTHR35457:SF1">
    <property type="entry name" value="HEME A SYNTHASE"/>
    <property type="match status" value="1"/>
</dbReference>
<keyword evidence="14" id="KW-1185">Reference proteome</keyword>
<evidence type="ECO:0000256" key="7">
    <source>
        <dbReference type="ARBA" id="ARBA00023004"/>
    </source>
</evidence>
<evidence type="ECO:0000256" key="6">
    <source>
        <dbReference type="ARBA" id="ARBA00023002"/>
    </source>
</evidence>
<feature type="transmembrane region" description="Helical" evidence="12">
    <location>
        <begin position="21"/>
        <end position="48"/>
    </location>
</feature>
<evidence type="ECO:0000256" key="3">
    <source>
        <dbReference type="ARBA" id="ARBA00022692"/>
    </source>
</evidence>
<dbReference type="GO" id="GO:0046872">
    <property type="term" value="F:metal ion binding"/>
    <property type="evidence" value="ECO:0007669"/>
    <property type="project" value="UniProtKB-KW"/>
</dbReference>
<keyword evidence="6" id="KW-0560">Oxidoreductase</keyword>
<organism evidence="13 14">
    <name type="scientific">Engelhardtia mirabilis</name>
    <dbReference type="NCBI Taxonomy" id="2528011"/>
    <lineage>
        <taxon>Bacteria</taxon>
        <taxon>Pseudomonadati</taxon>
        <taxon>Planctomycetota</taxon>
        <taxon>Planctomycetia</taxon>
        <taxon>Planctomycetia incertae sedis</taxon>
        <taxon>Engelhardtia</taxon>
    </lineage>
</organism>
<protein>
    <submittedName>
        <fullName evidence="13">Heme A synthase</fullName>
    </submittedName>
</protein>
<accession>A0A518BIZ3</accession>
<comment type="subcellular location">
    <subcellularLocation>
        <location evidence="1">Membrane</location>
        <topology evidence="1">Multi-pass membrane protein</topology>
    </subcellularLocation>
</comment>
<evidence type="ECO:0000256" key="4">
    <source>
        <dbReference type="ARBA" id="ARBA00022723"/>
    </source>
</evidence>
<name>A0A518BIZ3_9BACT</name>
<dbReference type="EMBL" id="CP036287">
    <property type="protein sequence ID" value="QDU66934.1"/>
    <property type="molecule type" value="Genomic_DNA"/>
</dbReference>
<sequence length="329" mass="34508">MTATESTAAPSAWPYRFSLGAVLCAVPLFLFGGVITTIGAGMAVKGWWNAEGHFMPLFPIDMWLRDFGTFVEHTHRLWAMAVGLFALLAVAFAFRSGRGASARWATVVALLAVIGQGTLGGFRVLENSPDLAFLHGVAAQGVFAILAASALVLSRRWRVAQPAPAGVDLGATRALAWLLALLVYGQIAVGCWYRHGLRQMVGDGVGGRLHVHLTLAFLVLAAVIVVARKLGANSAAAGDSEAAGRLRGLKVRLHALVGVQILLGLLAWWAYDAPAPGDPKTHSEFEITLSVLHVLGGALLLAQSVAAALWLGRLGNSVADGARTSDAVA</sequence>
<keyword evidence="2" id="KW-1003">Cell membrane</keyword>
<dbReference type="Proteomes" id="UP000316921">
    <property type="component" value="Chromosome"/>
</dbReference>
<keyword evidence="9 12" id="KW-0472">Membrane</keyword>
<evidence type="ECO:0000256" key="10">
    <source>
        <dbReference type="ARBA" id="ARBA00023157"/>
    </source>
</evidence>
<keyword evidence="7" id="KW-0408">Iron</keyword>
<evidence type="ECO:0000313" key="13">
    <source>
        <dbReference type="EMBL" id="QDU66934.1"/>
    </source>
</evidence>
<dbReference type="Pfam" id="PF02628">
    <property type="entry name" value="COX15-CtaA"/>
    <property type="match status" value="1"/>
</dbReference>
<keyword evidence="3 12" id="KW-0812">Transmembrane</keyword>
<evidence type="ECO:0000256" key="9">
    <source>
        <dbReference type="ARBA" id="ARBA00023136"/>
    </source>
</evidence>
<keyword evidence="8" id="KW-0350">Heme biosynthesis</keyword>
<feature type="transmembrane region" description="Helical" evidence="12">
    <location>
        <begin position="106"/>
        <end position="125"/>
    </location>
</feature>
<dbReference type="InterPro" id="IPR003780">
    <property type="entry name" value="COX15/CtaA_fam"/>
</dbReference>
<comment type="pathway">
    <text evidence="11">Porphyrin-containing compound metabolism.</text>
</comment>
<dbReference type="InterPro" id="IPR050450">
    <property type="entry name" value="COX15/CtaA_HemeA_synthase"/>
</dbReference>
<dbReference type="KEGG" id="pbap:Pla133_20100"/>
<dbReference type="GO" id="GO:0016020">
    <property type="term" value="C:membrane"/>
    <property type="evidence" value="ECO:0007669"/>
    <property type="project" value="UniProtKB-SubCell"/>
</dbReference>
<feature type="transmembrane region" description="Helical" evidence="12">
    <location>
        <begin position="131"/>
        <end position="153"/>
    </location>
</feature>
<feature type="transmembrane region" description="Helical" evidence="12">
    <location>
        <begin position="77"/>
        <end position="94"/>
    </location>
</feature>
<dbReference type="RefSeq" id="WP_145064734.1">
    <property type="nucleotide sequence ID" value="NZ_CP036287.1"/>
</dbReference>
<feature type="transmembrane region" description="Helical" evidence="12">
    <location>
        <begin position="291"/>
        <end position="311"/>
    </location>
</feature>
<keyword evidence="4" id="KW-0479">Metal-binding</keyword>
<feature type="transmembrane region" description="Helical" evidence="12">
    <location>
        <begin position="174"/>
        <end position="195"/>
    </location>
</feature>
<evidence type="ECO:0000256" key="2">
    <source>
        <dbReference type="ARBA" id="ARBA00022475"/>
    </source>
</evidence>
<proteinExistence type="predicted"/>
<evidence type="ECO:0000256" key="11">
    <source>
        <dbReference type="ARBA" id="ARBA00023444"/>
    </source>
</evidence>
<dbReference type="GO" id="GO:0006784">
    <property type="term" value="P:heme A biosynthetic process"/>
    <property type="evidence" value="ECO:0007669"/>
    <property type="project" value="InterPro"/>
</dbReference>
<dbReference type="AlphaFoldDB" id="A0A518BIZ3"/>
<dbReference type="GO" id="GO:0016491">
    <property type="term" value="F:oxidoreductase activity"/>
    <property type="evidence" value="ECO:0007669"/>
    <property type="project" value="UniProtKB-KW"/>
</dbReference>
<feature type="transmembrane region" description="Helical" evidence="12">
    <location>
        <begin position="207"/>
        <end position="227"/>
    </location>
</feature>
<keyword evidence="10" id="KW-1015">Disulfide bond</keyword>
<gene>
    <name evidence="13" type="primary">ctaA</name>
    <name evidence="13" type="ORF">Pla133_20100</name>
</gene>
<dbReference type="PANTHER" id="PTHR35457">
    <property type="entry name" value="HEME A SYNTHASE"/>
    <property type="match status" value="1"/>
</dbReference>
<evidence type="ECO:0000256" key="5">
    <source>
        <dbReference type="ARBA" id="ARBA00022989"/>
    </source>
</evidence>
<evidence type="ECO:0000256" key="12">
    <source>
        <dbReference type="SAM" id="Phobius"/>
    </source>
</evidence>
<evidence type="ECO:0000256" key="1">
    <source>
        <dbReference type="ARBA" id="ARBA00004141"/>
    </source>
</evidence>
<keyword evidence="5 12" id="KW-1133">Transmembrane helix</keyword>
<evidence type="ECO:0000313" key="14">
    <source>
        <dbReference type="Proteomes" id="UP000316921"/>
    </source>
</evidence>
<evidence type="ECO:0000256" key="8">
    <source>
        <dbReference type="ARBA" id="ARBA00023133"/>
    </source>
</evidence>
<feature type="transmembrane region" description="Helical" evidence="12">
    <location>
        <begin position="253"/>
        <end position="271"/>
    </location>
</feature>
<reference evidence="13 14" key="1">
    <citation type="submission" date="2019-02" db="EMBL/GenBank/DDBJ databases">
        <title>Deep-cultivation of Planctomycetes and their phenomic and genomic characterization uncovers novel biology.</title>
        <authorList>
            <person name="Wiegand S."/>
            <person name="Jogler M."/>
            <person name="Boedeker C."/>
            <person name="Pinto D."/>
            <person name="Vollmers J."/>
            <person name="Rivas-Marin E."/>
            <person name="Kohn T."/>
            <person name="Peeters S.H."/>
            <person name="Heuer A."/>
            <person name="Rast P."/>
            <person name="Oberbeckmann S."/>
            <person name="Bunk B."/>
            <person name="Jeske O."/>
            <person name="Meyerdierks A."/>
            <person name="Storesund J.E."/>
            <person name="Kallscheuer N."/>
            <person name="Luecker S."/>
            <person name="Lage O.M."/>
            <person name="Pohl T."/>
            <person name="Merkel B.J."/>
            <person name="Hornburger P."/>
            <person name="Mueller R.-W."/>
            <person name="Bruemmer F."/>
            <person name="Labrenz M."/>
            <person name="Spormann A.M."/>
            <person name="Op den Camp H."/>
            <person name="Overmann J."/>
            <person name="Amann R."/>
            <person name="Jetten M.S.M."/>
            <person name="Mascher T."/>
            <person name="Medema M.H."/>
            <person name="Devos D.P."/>
            <person name="Kaster A.-K."/>
            <person name="Ovreas L."/>
            <person name="Rohde M."/>
            <person name="Galperin M.Y."/>
            <person name="Jogler C."/>
        </authorList>
    </citation>
    <scope>NUCLEOTIDE SEQUENCE [LARGE SCALE GENOMIC DNA]</scope>
    <source>
        <strain evidence="13 14">Pla133</strain>
    </source>
</reference>